<reference evidence="11" key="1">
    <citation type="submission" date="2018-05" db="EMBL/GenBank/DDBJ databases">
        <title>Genome sequencing of Phenylobacterium sp. HYN0004.</title>
        <authorList>
            <person name="Yi H."/>
            <person name="Baek C."/>
        </authorList>
    </citation>
    <scope>NUCLEOTIDE SEQUENCE [LARGE SCALE GENOMIC DNA]</scope>
    <source>
        <strain evidence="11">HYN0004</strain>
    </source>
</reference>
<feature type="transmembrane region" description="Helical" evidence="8">
    <location>
        <begin position="142"/>
        <end position="166"/>
    </location>
</feature>
<dbReference type="PROSITE" id="PS50850">
    <property type="entry name" value="MFS"/>
    <property type="match status" value="1"/>
</dbReference>
<evidence type="ECO:0000256" key="6">
    <source>
        <dbReference type="ARBA" id="ARBA00022989"/>
    </source>
</evidence>
<keyword evidence="7 8" id="KW-0472">Membrane</keyword>
<sequence>MATASEGGAGAKGTGWGLVVLLGALTAFAPMGIDMYLPSLPAIGADLGVDAAYTQITVSAFLAGMAIGQFFYGPASDRLGRKGPILAGVALFVLASCACALAPSAEFLVAARFVQALGGCAGGVVARAVVRDRFDHTETARMLSLLTLVMGLAPILAPLLGGVLLQLGGWRANFWALAAFGVAVGAATLFRLEESRSEATAVQARSESPLAALGALLKDPRMVGYALAGGLNGATLFTWISASPGLLIGVWGIPASLFGWVFGLNAAGVIGAGQLNRQLLLRYTPEQVLRAASAFGVVAAALLLAAAFTGWGGMWSVLPLIFLVLSSYGFMAGNTMASALNVDPRRAGSISALMGSASFATGALASALTGALGDGSARPVAVTMFLAMTGSALALRTLALKGTARV</sequence>
<dbReference type="InterPro" id="IPR011701">
    <property type="entry name" value="MFS"/>
</dbReference>
<keyword evidence="4" id="KW-1003">Cell membrane</keyword>
<organism evidence="10 11">
    <name type="scientific">Phenylobacterium parvum</name>
    <dbReference type="NCBI Taxonomy" id="2201350"/>
    <lineage>
        <taxon>Bacteria</taxon>
        <taxon>Pseudomonadati</taxon>
        <taxon>Pseudomonadota</taxon>
        <taxon>Alphaproteobacteria</taxon>
        <taxon>Caulobacterales</taxon>
        <taxon>Caulobacteraceae</taxon>
        <taxon>Phenylobacterium</taxon>
    </lineage>
</organism>
<evidence type="ECO:0000259" key="9">
    <source>
        <dbReference type="PROSITE" id="PS50850"/>
    </source>
</evidence>
<keyword evidence="5 8" id="KW-0812">Transmembrane</keyword>
<dbReference type="RefSeq" id="WP_110449612.1">
    <property type="nucleotide sequence ID" value="NZ_CP029479.1"/>
</dbReference>
<comment type="subcellular location">
    <subcellularLocation>
        <location evidence="8">Cell inner membrane</location>
        <topology evidence="8">Multi-pass membrane protein</topology>
    </subcellularLocation>
    <subcellularLocation>
        <location evidence="1">Cell membrane</location>
        <topology evidence="1">Multi-pass membrane protein</topology>
    </subcellularLocation>
</comment>
<dbReference type="InterPro" id="IPR004812">
    <property type="entry name" value="Efflux_drug-R_Bcr/CmlA"/>
</dbReference>
<name>A0A2Z3HKJ1_9CAUL</name>
<dbReference type="GO" id="GO:0042910">
    <property type="term" value="F:xenobiotic transmembrane transporter activity"/>
    <property type="evidence" value="ECO:0007669"/>
    <property type="project" value="InterPro"/>
</dbReference>
<dbReference type="GO" id="GO:1990961">
    <property type="term" value="P:xenobiotic detoxification by transmembrane export across the plasma membrane"/>
    <property type="evidence" value="ECO:0007669"/>
    <property type="project" value="InterPro"/>
</dbReference>
<evidence type="ECO:0000256" key="7">
    <source>
        <dbReference type="ARBA" id="ARBA00023136"/>
    </source>
</evidence>
<feature type="transmembrane region" description="Helical" evidence="8">
    <location>
        <begin position="84"/>
        <end position="103"/>
    </location>
</feature>
<dbReference type="FunFam" id="1.20.1720.10:FF:000005">
    <property type="entry name" value="Bcr/CflA family efflux transporter"/>
    <property type="match status" value="1"/>
</dbReference>
<feature type="transmembrane region" description="Helical" evidence="8">
    <location>
        <begin position="379"/>
        <end position="399"/>
    </location>
</feature>
<evidence type="ECO:0000256" key="4">
    <source>
        <dbReference type="ARBA" id="ARBA00022475"/>
    </source>
</evidence>
<dbReference type="Gene3D" id="1.20.1720.10">
    <property type="entry name" value="Multidrug resistance protein D"/>
    <property type="match status" value="1"/>
</dbReference>
<gene>
    <name evidence="10" type="ORF">HYN04_04290</name>
</gene>
<proteinExistence type="inferred from homology"/>
<evidence type="ECO:0000313" key="11">
    <source>
        <dbReference type="Proteomes" id="UP000247763"/>
    </source>
</evidence>
<keyword evidence="3 8" id="KW-0813">Transport</keyword>
<dbReference type="Pfam" id="PF07690">
    <property type="entry name" value="MFS_1"/>
    <property type="match status" value="1"/>
</dbReference>
<feature type="transmembrane region" description="Helical" evidence="8">
    <location>
        <begin position="352"/>
        <end position="373"/>
    </location>
</feature>
<dbReference type="GO" id="GO:0015385">
    <property type="term" value="F:sodium:proton antiporter activity"/>
    <property type="evidence" value="ECO:0007669"/>
    <property type="project" value="TreeGrafter"/>
</dbReference>
<evidence type="ECO:0000313" key="10">
    <source>
        <dbReference type="EMBL" id="AWM77043.1"/>
    </source>
</evidence>
<dbReference type="CDD" id="cd17320">
    <property type="entry name" value="MFS_MdfA_MDR_like"/>
    <property type="match status" value="1"/>
</dbReference>
<evidence type="ECO:0000256" key="3">
    <source>
        <dbReference type="ARBA" id="ARBA00022448"/>
    </source>
</evidence>
<evidence type="ECO:0000256" key="5">
    <source>
        <dbReference type="ARBA" id="ARBA00022692"/>
    </source>
</evidence>
<evidence type="ECO:0000256" key="1">
    <source>
        <dbReference type="ARBA" id="ARBA00004651"/>
    </source>
</evidence>
<dbReference type="AlphaFoldDB" id="A0A2Z3HKJ1"/>
<feature type="transmembrane region" description="Helical" evidence="8">
    <location>
        <begin position="15"/>
        <end position="33"/>
    </location>
</feature>
<feature type="transmembrane region" description="Helical" evidence="8">
    <location>
        <begin position="248"/>
        <end position="270"/>
    </location>
</feature>
<evidence type="ECO:0000256" key="8">
    <source>
        <dbReference type="RuleBase" id="RU365088"/>
    </source>
</evidence>
<feature type="transmembrane region" description="Helical" evidence="8">
    <location>
        <begin position="291"/>
        <end position="311"/>
    </location>
</feature>
<keyword evidence="11" id="KW-1185">Reference proteome</keyword>
<feature type="transmembrane region" description="Helical" evidence="8">
    <location>
        <begin position="222"/>
        <end position="242"/>
    </location>
</feature>
<accession>A0A2Z3HKJ1</accession>
<dbReference type="PANTHER" id="PTHR23502:SF132">
    <property type="entry name" value="POLYAMINE TRANSPORTER 2-RELATED"/>
    <property type="match status" value="1"/>
</dbReference>
<feature type="domain" description="Major facilitator superfamily (MFS) profile" evidence="9">
    <location>
        <begin position="18"/>
        <end position="405"/>
    </location>
</feature>
<dbReference type="OrthoDB" id="9800416at2"/>
<dbReference type="InterPro" id="IPR036259">
    <property type="entry name" value="MFS_trans_sf"/>
</dbReference>
<protein>
    <recommendedName>
        <fullName evidence="8">Bcr/CflA family efflux transporter</fullName>
    </recommendedName>
</protein>
<dbReference type="PANTHER" id="PTHR23502">
    <property type="entry name" value="MAJOR FACILITATOR SUPERFAMILY"/>
    <property type="match status" value="1"/>
</dbReference>
<dbReference type="EMBL" id="CP029479">
    <property type="protein sequence ID" value="AWM77043.1"/>
    <property type="molecule type" value="Genomic_DNA"/>
</dbReference>
<feature type="transmembrane region" description="Helical" evidence="8">
    <location>
        <begin position="53"/>
        <end position="72"/>
    </location>
</feature>
<feature type="transmembrane region" description="Helical" evidence="8">
    <location>
        <begin position="172"/>
        <end position="190"/>
    </location>
</feature>
<evidence type="ECO:0000256" key="2">
    <source>
        <dbReference type="ARBA" id="ARBA00006236"/>
    </source>
</evidence>
<dbReference type="GO" id="GO:0005886">
    <property type="term" value="C:plasma membrane"/>
    <property type="evidence" value="ECO:0007669"/>
    <property type="project" value="UniProtKB-SubCell"/>
</dbReference>
<keyword evidence="8" id="KW-0997">Cell inner membrane</keyword>
<feature type="transmembrane region" description="Helical" evidence="8">
    <location>
        <begin position="317"/>
        <end position="340"/>
    </location>
</feature>
<dbReference type="SUPFAM" id="SSF103473">
    <property type="entry name" value="MFS general substrate transporter"/>
    <property type="match status" value="1"/>
</dbReference>
<comment type="similarity">
    <text evidence="2 8">Belongs to the major facilitator superfamily. Bcr/CmlA family.</text>
</comment>
<dbReference type="InterPro" id="IPR020846">
    <property type="entry name" value="MFS_dom"/>
</dbReference>
<keyword evidence="6 8" id="KW-1133">Transmembrane helix</keyword>
<dbReference type="NCBIfam" id="TIGR00710">
    <property type="entry name" value="efflux_Bcr_CflA"/>
    <property type="match status" value="1"/>
</dbReference>
<dbReference type="Proteomes" id="UP000247763">
    <property type="component" value="Chromosome"/>
</dbReference>
<feature type="transmembrane region" description="Helical" evidence="8">
    <location>
        <begin position="109"/>
        <end position="130"/>
    </location>
</feature>
<dbReference type="KEGG" id="phb:HYN04_04290"/>